<dbReference type="Proteomes" id="UP001221898">
    <property type="component" value="Unassembled WGS sequence"/>
</dbReference>
<dbReference type="GO" id="GO:0051901">
    <property type="term" value="P:positive regulation of mitochondrial depolarization"/>
    <property type="evidence" value="ECO:0007669"/>
    <property type="project" value="TreeGrafter"/>
</dbReference>
<evidence type="ECO:0000259" key="9">
    <source>
        <dbReference type="Pfam" id="PF15017"/>
    </source>
</evidence>
<organism evidence="10 11">
    <name type="scientific">Aldrovandia affinis</name>
    <dbReference type="NCBI Taxonomy" id="143900"/>
    <lineage>
        <taxon>Eukaryota</taxon>
        <taxon>Metazoa</taxon>
        <taxon>Chordata</taxon>
        <taxon>Craniata</taxon>
        <taxon>Vertebrata</taxon>
        <taxon>Euteleostomi</taxon>
        <taxon>Actinopterygii</taxon>
        <taxon>Neopterygii</taxon>
        <taxon>Teleostei</taxon>
        <taxon>Notacanthiformes</taxon>
        <taxon>Halosauridae</taxon>
        <taxon>Aldrovandia</taxon>
    </lineage>
</organism>
<evidence type="ECO:0000313" key="10">
    <source>
        <dbReference type="EMBL" id="KAJ8383394.1"/>
    </source>
</evidence>
<evidence type="ECO:0000256" key="7">
    <source>
        <dbReference type="ARBA" id="ARBA00023212"/>
    </source>
</evidence>
<dbReference type="GO" id="GO:0005654">
    <property type="term" value="C:nucleoplasm"/>
    <property type="evidence" value="ECO:0007669"/>
    <property type="project" value="TreeGrafter"/>
</dbReference>
<feature type="domain" description="Putative WW-binding" evidence="9">
    <location>
        <begin position="25"/>
        <end position="94"/>
    </location>
</feature>
<dbReference type="InterPro" id="IPR033461">
    <property type="entry name" value="WRNPLPNID"/>
</dbReference>
<sequence length="106" mass="12296">MALKTRLDLREEKNPFEMLDAPPTEYDSFHFWRQPIPELDLSEIEGLGLAAELSIKGSQMEKQKGSQKAQDWDGSEKEAELSEYSSFNYWREPIATIDLLEFNLLL</sequence>
<dbReference type="GO" id="GO:0005813">
    <property type="term" value="C:centrosome"/>
    <property type="evidence" value="ECO:0007669"/>
    <property type="project" value="UniProtKB-SubCell"/>
</dbReference>
<comment type="caution">
    <text evidence="10">The sequence shown here is derived from an EMBL/GenBank/DDBJ whole genome shotgun (WGS) entry which is preliminary data.</text>
</comment>
<gene>
    <name evidence="10" type="ORF">AAFF_G00220940</name>
</gene>
<dbReference type="PANTHER" id="PTHR15404">
    <property type="entry name" value="PROTEIN AF1Q"/>
    <property type="match status" value="1"/>
</dbReference>
<keyword evidence="5" id="KW-0963">Cytoplasm</keyword>
<evidence type="ECO:0000313" key="11">
    <source>
        <dbReference type="Proteomes" id="UP001221898"/>
    </source>
</evidence>
<dbReference type="GO" id="GO:0090200">
    <property type="term" value="P:positive regulation of release of cytochrome c from mitochondria"/>
    <property type="evidence" value="ECO:0007669"/>
    <property type="project" value="TreeGrafter"/>
</dbReference>
<dbReference type="InterPro" id="IPR026778">
    <property type="entry name" value="MLLT11_fam"/>
</dbReference>
<evidence type="ECO:0000256" key="1">
    <source>
        <dbReference type="ARBA" id="ARBA00004123"/>
    </source>
</evidence>
<keyword evidence="6" id="KW-0832">Ubl conjugation</keyword>
<dbReference type="PANTHER" id="PTHR15404:SF2">
    <property type="entry name" value="PROTEIN AF1Q"/>
    <property type="match status" value="1"/>
</dbReference>
<name>A0AAD7RFQ8_9TELE</name>
<dbReference type="GO" id="GO:0005829">
    <property type="term" value="C:cytosol"/>
    <property type="evidence" value="ECO:0007669"/>
    <property type="project" value="TreeGrafter"/>
</dbReference>
<evidence type="ECO:0000256" key="5">
    <source>
        <dbReference type="ARBA" id="ARBA00022490"/>
    </source>
</evidence>
<evidence type="ECO:0000256" key="4">
    <source>
        <dbReference type="ARBA" id="ARBA00021807"/>
    </source>
</evidence>
<dbReference type="GO" id="GO:0045893">
    <property type="term" value="P:positive regulation of DNA-templated transcription"/>
    <property type="evidence" value="ECO:0007669"/>
    <property type="project" value="TreeGrafter"/>
</dbReference>
<evidence type="ECO:0000256" key="8">
    <source>
        <dbReference type="ARBA" id="ARBA00023242"/>
    </source>
</evidence>
<evidence type="ECO:0000256" key="2">
    <source>
        <dbReference type="ARBA" id="ARBA00004300"/>
    </source>
</evidence>
<dbReference type="AlphaFoldDB" id="A0AAD7RFQ8"/>
<dbReference type="Pfam" id="PF15017">
    <property type="entry name" value="WRNPLPNID"/>
    <property type="match status" value="1"/>
</dbReference>
<comment type="subcellular location">
    <subcellularLocation>
        <location evidence="2">Cytoplasm</location>
        <location evidence="2">Cytoskeleton</location>
        <location evidence="2">Microtubule organizing center</location>
        <location evidence="2">Centrosome</location>
    </subcellularLocation>
    <subcellularLocation>
        <location evidence="1">Nucleus</location>
    </subcellularLocation>
</comment>
<keyword evidence="8" id="KW-0539">Nucleus</keyword>
<dbReference type="GO" id="GO:0097190">
    <property type="term" value="P:apoptotic signaling pathway"/>
    <property type="evidence" value="ECO:0007669"/>
    <property type="project" value="InterPro"/>
</dbReference>
<accession>A0AAD7RFQ8</accession>
<reference evidence="10" key="1">
    <citation type="journal article" date="2023" name="Science">
        <title>Genome structures resolve the early diversification of teleost fishes.</title>
        <authorList>
            <person name="Parey E."/>
            <person name="Louis A."/>
            <person name="Montfort J."/>
            <person name="Bouchez O."/>
            <person name="Roques C."/>
            <person name="Iampietro C."/>
            <person name="Lluch J."/>
            <person name="Castinel A."/>
            <person name="Donnadieu C."/>
            <person name="Desvignes T."/>
            <person name="Floi Bucao C."/>
            <person name="Jouanno E."/>
            <person name="Wen M."/>
            <person name="Mejri S."/>
            <person name="Dirks R."/>
            <person name="Jansen H."/>
            <person name="Henkel C."/>
            <person name="Chen W.J."/>
            <person name="Zahm M."/>
            <person name="Cabau C."/>
            <person name="Klopp C."/>
            <person name="Thompson A.W."/>
            <person name="Robinson-Rechavi M."/>
            <person name="Braasch I."/>
            <person name="Lecointre G."/>
            <person name="Bobe J."/>
            <person name="Postlethwait J.H."/>
            <person name="Berthelot C."/>
            <person name="Roest Crollius H."/>
            <person name="Guiguen Y."/>
        </authorList>
    </citation>
    <scope>NUCLEOTIDE SEQUENCE</scope>
    <source>
        <strain evidence="10">NC1722</strain>
    </source>
</reference>
<evidence type="ECO:0000256" key="3">
    <source>
        <dbReference type="ARBA" id="ARBA00008177"/>
    </source>
</evidence>
<keyword evidence="11" id="KW-1185">Reference proteome</keyword>
<proteinExistence type="inferred from homology"/>
<keyword evidence="7" id="KW-0206">Cytoskeleton</keyword>
<evidence type="ECO:0000256" key="6">
    <source>
        <dbReference type="ARBA" id="ARBA00022843"/>
    </source>
</evidence>
<protein>
    <recommendedName>
        <fullName evidence="4">Protein AF1q</fullName>
    </recommendedName>
</protein>
<comment type="similarity">
    <text evidence="3">Belongs to the MLLT11 family.</text>
</comment>
<dbReference type="EMBL" id="JAINUG010000294">
    <property type="protein sequence ID" value="KAJ8383394.1"/>
    <property type="molecule type" value="Genomic_DNA"/>
</dbReference>